<name>A0ABR7GGQ5_9FIRM</name>
<evidence type="ECO:0000313" key="2">
    <source>
        <dbReference type="EMBL" id="MBC5686633.1"/>
    </source>
</evidence>
<sequence length="139" mass="16238">MLSEQRVMHMTKMAMIEDKQGRKLGPAIHYRKRDYLSLCTLGGVFLGTLIYAALYAGLIVLLASTLVVNIHLVGLILGILLGLVLYILYMYYYLRMVRRHAAKRYDEGVTLLRHLRKDYRELREMYQEEDLSKIPEGWD</sequence>
<accession>A0ABR7GGQ5</accession>
<protein>
    <submittedName>
        <fullName evidence="2">Uncharacterized protein</fullName>
    </submittedName>
</protein>
<evidence type="ECO:0000256" key="1">
    <source>
        <dbReference type="SAM" id="Phobius"/>
    </source>
</evidence>
<feature type="transmembrane region" description="Helical" evidence="1">
    <location>
        <begin position="35"/>
        <end position="64"/>
    </location>
</feature>
<organism evidence="2 3">
    <name type="scientific">Roseburia lenta</name>
    <dbReference type="NCBI Taxonomy" id="2763061"/>
    <lineage>
        <taxon>Bacteria</taxon>
        <taxon>Bacillati</taxon>
        <taxon>Bacillota</taxon>
        <taxon>Clostridia</taxon>
        <taxon>Lachnospirales</taxon>
        <taxon>Lachnospiraceae</taxon>
        <taxon>Roseburia</taxon>
    </lineage>
</organism>
<dbReference type="EMBL" id="JACOPG010000003">
    <property type="protein sequence ID" value="MBC5686633.1"/>
    <property type="molecule type" value="Genomic_DNA"/>
</dbReference>
<dbReference type="Proteomes" id="UP000643810">
    <property type="component" value="Unassembled WGS sequence"/>
</dbReference>
<evidence type="ECO:0000313" key="3">
    <source>
        <dbReference type="Proteomes" id="UP000643810"/>
    </source>
</evidence>
<reference evidence="2 3" key="1">
    <citation type="submission" date="2020-08" db="EMBL/GenBank/DDBJ databases">
        <title>Genome public.</title>
        <authorList>
            <person name="Liu C."/>
            <person name="Sun Q."/>
        </authorList>
    </citation>
    <scope>NUCLEOTIDE SEQUENCE [LARGE SCALE GENOMIC DNA]</scope>
    <source>
        <strain evidence="2 3">NSJ-9</strain>
    </source>
</reference>
<keyword evidence="1" id="KW-0812">Transmembrane</keyword>
<comment type="caution">
    <text evidence="2">The sequence shown here is derived from an EMBL/GenBank/DDBJ whole genome shotgun (WGS) entry which is preliminary data.</text>
</comment>
<keyword evidence="1" id="KW-1133">Transmembrane helix</keyword>
<keyword evidence="1" id="KW-0472">Membrane</keyword>
<feature type="transmembrane region" description="Helical" evidence="1">
    <location>
        <begin position="70"/>
        <end position="94"/>
    </location>
</feature>
<dbReference type="RefSeq" id="WP_118281543.1">
    <property type="nucleotide sequence ID" value="NZ_JACOPG010000003.1"/>
</dbReference>
<keyword evidence="3" id="KW-1185">Reference proteome</keyword>
<proteinExistence type="predicted"/>
<gene>
    <name evidence="2" type="ORF">H8R94_08495</name>
</gene>